<sequence>MALVLGVLASMWPSSLTPIEGGTHTRVVIDTPAGEVTFALRKDAAKRMWHVPEVSERKPDQDAARLRDQRLMQLAGGIVPQAPHPLAAPPTHLRVTDRRNGRDSRGD</sequence>
<keyword evidence="3" id="KW-1185">Reference proteome</keyword>
<evidence type="ECO:0000313" key="3">
    <source>
        <dbReference type="Proteomes" id="UP000008703"/>
    </source>
</evidence>
<proteinExistence type="predicted"/>
<name>G2PHG8_STRV4</name>
<feature type="compositionally biased region" description="Basic and acidic residues" evidence="1">
    <location>
        <begin position="94"/>
        <end position="107"/>
    </location>
</feature>
<organism evidence="2 3">
    <name type="scientific">Streptomyces violaceusniger (strain Tu 4113)</name>
    <dbReference type="NCBI Taxonomy" id="653045"/>
    <lineage>
        <taxon>Bacteria</taxon>
        <taxon>Bacillati</taxon>
        <taxon>Actinomycetota</taxon>
        <taxon>Actinomycetes</taxon>
        <taxon>Kitasatosporales</taxon>
        <taxon>Streptomycetaceae</taxon>
        <taxon>Streptomyces</taxon>
        <taxon>Streptomyces violaceusniger group</taxon>
    </lineage>
</organism>
<gene>
    <name evidence="2" type="ORF">Strvi_0037</name>
</gene>
<evidence type="ECO:0000313" key="2">
    <source>
        <dbReference type="EMBL" id="AEM88814.1"/>
    </source>
</evidence>
<dbReference type="RefSeq" id="WP_014043749.1">
    <property type="nucleotide sequence ID" value="NC_015952.1"/>
</dbReference>
<dbReference type="HOGENOM" id="CLU_2208666_0_0_11"/>
<dbReference type="Proteomes" id="UP000008703">
    <property type="component" value="Plasmid pSTRVI02"/>
</dbReference>
<accession>G2PHG8</accession>
<feature type="region of interest" description="Disordered" evidence="1">
    <location>
        <begin position="78"/>
        <end position="107"/>
    </location>
</feature>
<geneLocation type="plasmid" evidence="2 3">
    <name>pSTRVI02</name>
</geneLocation>
<dbReference type="AlphaFoldDB" id="G2PHG8"/>
<evidence type="ECO:0000256" key="1">
    <source>
        <dbReference type="SAM" id="MobiDB-lite"/>
    </source>
</evidence>
<dbReference type="KEGG" id="svl:Strvi_0037"/>
<protein>
    <submittedName>
        <fullName evidence="2">Uncharacterized protein</fullName>
    </submittedName>
</protein>
<keyword evidence="2" id="KW-0614">Plasmid</keyword>
<dbReference type="EMBL" id="CP002996">
    <property type="protein sequence ID" value="AEM88814.1"/>
    <property type="molecule type" value="Genomic_DNA"/>
</dbReference>
<reference evidence="2" key="1">
    <citation type="submission" date="2011-08" db="EMBL/GenBank/DDBJ databases">
        <title>Complete sequence of plasmid 2 of Streptomyces violaceusniger Tu 4113.</title>
        <authorList>
            <consortium name="US DOE Joint Genome Institute"/>
            <person name="Lucas S."/>
            <person name="Han J."/>
            <person name="Lapidus A."/>
            <person name="Cheng J.-F."/>
            <person name="Goodwin L."/>
            <person name="Pitluck S."/>
            <person name="Peters L."/>
            <person name="Ivanova N."/>
            <person name="Daligault H."/>
            <person name="Detter J.C."/>
            <person name="Han C."/>
            <person name="Tapia R."/>
            <person name="Land M."/>
            <person name="Hauser L."/>
            <person name="Kyrpides N."/>
            <person name="Ivanova N."/>
            <person name="Pagani I."/>
            <person name="Hagen A."/>
            <person name="Katz L."/>
            <person name="Fiedler H.-P."/>
            <person name="Keasling J."/>
            <person name="Fortman J."/>
            <person name="Woyke T."/>
        </authorList>
    </citation>
    <scope>NUCLEOTIDE SEQUENCE [LARGE SCALE GENOMIC DNA]</scope>
    <source>
        <strain evidence="2">Tu 4113</strain>
        <plasmid evidence="2">pSTRVI02</plasmid>
    </source>
</reference>